<evidence type="ECO:0000313" key="1">
    <source>
        <dbReference type="EMBL" id="GIL46876.1"/>
    </source>
</evidence>
<reference evidence="1" key="1">
    <citation type="journal article" date="2021" name="Proc. Natl. Acad. Sci. U.S.A.">
        <title>Three genomes in the algal genus Volvox reveal the fate of a haploid sex-determining region after a transition to homothallism.</title>
        <authorList>
            <person name="Yamamoto K."/>
            <person name="Hamaji T."/>
            <person name="Kawai-Toyooka H."/>
            <person name="Matsuzaki R."/>
            <person name="Takahashi F."/>
            <person name="Nishimura Y."/>
            <person name="Kawachi M."/>
            <person name="Noguchi H."/>
            <person name="Minakuchi Y."/>
            <person name="Umen J.G."/>
            <person name="Toyoda A."/>
            <person name="Nozaki H."/>
        </authorList>
    </citation>
    <scope>NUCLEOTIDE SEQUENCE</scope>
    <source>
        <strain evidence="1">NIES-3780</strain>
    </source>
</reference>
<protein>
    <submittedName>
        <fullName evidence="1">Uncharacterized protein</fullName>
    </submittedName>
</protein>
<accession>A0A8J4AS95</accession>
<organism evidence="1 2">
    <name type="scientific">Volvox africanus</name>
    <dbReference type="NCBI Taxonomy" id="51714"/>
    <lineage>
        <taxon>Eukaryota</taxon>
        <taxon>Viridiplantae</taxon>
        <taxon>Chlorophyta</taxon>
        <taxon>core chlorophytes</taxon>
        <taxon>Chlorophyceae</taxon>
        <taxon>CS clade</taxon>
        <taxon>Chlamydomonadales</taxon>
        <taxon>Volvocaceae</taxon>
        <taxon>Volvox</taxon>
    </lineage>
</organism>
<evidence type="ECO:0000313" key="2">
    <source>
        <dbReference type="Proteomes" id="UP000747399"/>
    </source>
</evidence>
<dbReference type="Proteomes" id="UP000747399">
    <property type="component" value="Unassembled WGS sequence"/>
</dbReference>
<keyword evidence="2" id="KW-1185">Reference proteome</keyword>
<dbReference type="EMBL" id="BNCO01000004">
    <property type="protein sequence ID" value="GIL46876.1"/>
    <property type="molecule type" value="Genomic_DNA"/>
</dbReference>
<comment type="caution">
    <text evidence="1">The sequence shown here is derived from an EMBL/GenBank/DDBJ whole genome shotgun (WGS) entry which is preliminary data.</text>
</comment>
<dbReference type="AlphaFoldDB" id="A0A8J4AS95"/>
<sequence length="103" mass="10914">MYELVRAAGCRTASCLIGASVFPAPSLSLKLHHAQSSSLAVVYRLSACGLRVAPKLEAPHLEGAIELVSLDDNHLHVERVDPALLVATSVSRILTSESSPMLP</sequence>
<proteinExistence type="predicted"/>
<name>A0A8J4AS95_9CHLO</name>
<gene>
    <name evidence="1" type="ORF">Vafri_3744</name>
</gene>